<dbReference type="RefSeq" id="WP_110361115.1">
    <property type="nucleotide sequence ID" value="NZ_QFLI01000005.1"/>
</dbReference>
<accession>A0A2V3ZWC0</accession>
<evidence type="ECO:0000256" key="1">
    <source>
        <dbReference type="SAM" id="Phobius"/>
    </source>
</evidence>
<dbReference type="Pfam" id="PF11188">
    <property type="entry name" value="DUF2975"/>
    <property type="match status" value="1"/>
</dbReference>
<sequence length="210" mass="23539">MKKGIINSLSWVFKSMYSLSVVAFAALIIGSVISPLINHSTDSDILNYSLSTHIKLPVSYEIWNDGEFSNNASLNINEISLSVNSIWYKVLDIISSLITYGCVAWVFKLLSEIFKSLSQSIKEVQYFDIENYSKIKRIGFISLGFHIYGFVESVCIAWLFIDELSIGGKAVSYGPDLSDLSHLFPILIIFVIAEVYKAGIKLKEESELTI</sequence>
<feature type="transmembrane region" description="Helical" evidence="1">
    <location>
        <begin position="138"/>
        <end position="160"/>
    </location>
</feature>
<dbReference type="EMBL" id="QFLI01000005">
    <property type="protein sequence ID" value="PXY00749.1"/>
    <property type="molecule type" value="Genomic_DNA"/>
</dbReference>
<gene>
    <name evidence="2" type="ORF">DF185_12640</name>
</gene>
<comment type="caution">
    <text evidence="2">The sequence shown here is derived from an EMBL/GenBank/DDBJ whole genome shotgun (WGS) entry which is preliminary data.</text>
</comment>
<feature type="transmembrane region" description="Helical" evidence="1">
    <location>
        <begin position="180"/>
        <end position="196"/>
    </location>
</feature>
<keyword evidence="1" id="KW-0812">Transmembrane</keyword>
<dbReference type="Proteomes" id="UP000248079">
    <property type="component" value="Unassembled WGS sequence"/>
</dbReference>
<keyword evidence="3" id="KW-1185">Reference proteome</keyword>
<feature type="transmembrane region" description="Helical" evidence="1">
    <location>
        <begin position="12"/>
        <end position="37"/>
    </location>
</feature>
<name>A0A2V3ZWC0_9BACT</name>
<organism evidence="2 3">
    <name type="scientific">Marinifilum breve</name>
    <dbReference type="NCBI Taxonomy" id="2184082"/>
    <lineage>
        <taxon>Bacteria</taxon>
        <taxon>Pseudomonadati</taxon>
        <taxon>Bacteroidota</taxon>
        <taxon>Bacteroidia</taxon>
        <taxon>Marinilabiliales</taxon>
        <taxon>Marinifilaceae</taxon>
    </lineage>
</organism>
<protein>
    <recommendedName>
        <fullName evidence="4">DUF2975 domain-containing protein</fullName>
    </recommendedName>
</protein>
<evidence type="ECO:0000313" key="3">
    <source>
        <dbReference type="Proteomes" id="UP000248079"/>
    </source>
</evidence>
<keyword evidence="1" id="KW-1133">Transmembrane helix</keyword>
<reference evidence="2 3" key="1">
    <citation type="submission" date="2018-05" db="EMBL/GenBank/DDBJ databases">
        <title>Marinifilum breve JC075T sp. nov., a marine bacterium isolated from Yongle Blue Hole in the South China Sea.</title>
        <authorList>
            <person name="Fu T."/>
        </authorList>
    </citation>
    <scope>NUCLEOTIDE SEQUENCE [LARGE SCALE GENOMIC DNA]</scope>
    <source>
        <strain evidence="2 3">JC075</strain>
    </source>
</reference>
<evidence type="ECO:0008006" key="4">
    <source>
        <dbReference type="Google" id="ProtNLM"/>
    </source>
</evidence>
<keyword evidence="1" id="KW-0472">Membrane</keyword>
<evidence type="ECO:0000313" key="2">
    <source>
        <dbReference type="EMBL" id="PXY00749.1"/>
    </source>
</evidence>
<proteinExistence type="predicted"/>
<dbReference type="OrthoDB" id="1116525at2"/>
<dbReference type="InterPro" id="IPR021354">
    <property type="entry name" value="DUF2975"/>
</dbReference>
<dbReference type="AlphaFoldDB" id="A0A2V3ZWC0"/>